<gene>
    <name evidence="1" type="ORF">LPB138_11135</name>
</gene>
<name>A0A1D8P9E6_9FLAO</name>
<organism evidence="1 2">
    <name type="scientific">Urechidicola croceus</name>
    <dbReference type="NCBI Taxonomy" id="1850246"/>
    <lineage>
        <taxon>Bacteria</taxon>
        <taxon>Pseudomonadati</taxon>
        <taxon>Bacteroidota</taxon>
        <taxon>Flavobacteriia</taxon>
        <taxon>Flavobacteriales</taxon>
        <taxon>Flavobacteriaceae</taxon>
        <taxon>Urechidicola</taxon>
    </lineage>
</organism>
<dbReference type="Proteomes" id="UP000176050">
    <property type="component" value="Chromosome"/>
</dbReference>
<evidence type="ECO:0008006" key="3">
    <source>
        <dbReference type="Google" id="ProtNLM"/>
    </source>
</evidence>
<sequence length="143" mass="16021">MSISDLYSSGAHKRNIGHFADIVKLALSDGEIEESEKKLLDRLSNILDISKEEYSSILKDPNSFPTTSASSYEERMECLYYSTRMLLIDGRVSEYGVSLLTKIAVGLGFNAESADTVVEKAIKMFLRIPDLEEFTIEISKVNK</sequence>
<protein>
    <recommendedName>
        <fullName evidence="3">Fructose 1,6-bisphosphatase</fullName>
    </recommendedName>
</protein>
<evidence type="ECO:0000313" key="1">
    <source>
        <dbReference type="EMBL" id="AOW21200.1"/>
    </source>
</evidence>
<dbReference type="AlphaFoldDB" id="A0A1D8P9E6"/>
<reference evidence="1 2" key="1">
    <citation type="submission" date="2016-10" db="EMBL/GenBank/DDBJ databases">
        <title>Lutibacter sp. LPB0138, isolated from marine gastropod.</title>
        <authorList>
            <person name="Kim E."/>
            <person name="Yi H."/>
        </authorList>
    </citation>
    <scope>NUCLEOTIDE SEQUENCE [LARGE SCALE GENOMIC DNA]</scope>
    <source>
        <strain evidence="1 2">LPB0138</strain>
    </source>
</reference>
<dbReference type="Gene3D" id="1.10.3680.10">
    <property type="entry name" value="TerB-like"/>
    <property type="match status" value="1"/>
</dbReference>
<dbReference type="CDD" id="cd07177">
    <property type="entry name" value="terB_like"/>
    <property type="match status" value="1"/>
</dbReference>
<dbReference type="EMBL" id="CP017478">
    <property type="protein sequence ID" value="AOW21200.1"/>
    <property type="molecule type" value="Genomic_DNA"/>
</dbReference>
<dbReference type="STRING" id="1850246.LPB138_11135"/>
<accession>A0A1D8P9E6</accession>
<dbReference type="KEGG" id="lul:LPB138_11135"/>
<dbReference type="SUPFAM" id="SSF158682">
    <property type="entry name" value="TerB-like"/>
    <property type="match status" value="1"/>
</dbReference>
<dbReference type="InterPro" id="IPR029024">
    <property type="entry name" value="TerB-like"/>
</dbReference>
<keyword evidence="2" id="KW-1185">Reference proteome</keyword>
<proteinExistence type="predicted"/>
<dbReference type="RefSeq" id="WP_070237364.1">
    <property type="nucleotide sequence ID" value="NZ_CP017478.1"/>
</dbReference>
<evidence type="ECO:0000313" key="2">
    <source>
        <dbReference type="Proteomes" id="UP000176050"/>
    </source>
</evidence>
<dbReference type="OrthoDB" id="981083at2"/>